<dbReference type="Pfam" id="PF00078">
    <property type="entry name" value="RVT_1"/>
    <property type="match status" value="1"/>
</dbReference>
<keyword evidence="3" id="KW-1185">Reference proteome</keyword>
<reference evidence="2" key="1">
    <citation type="journal article" date="2023" name="Plant J.">
        <title>Genome sequences and population genomics provide insights into the demographic history, inbreeding, and mutation load of two 'living fossil' tree species of Dipteronia.</title>
        <authorList>
            <person name="Feng Y."/>
            <person name="Comes H.P."/>
            <person name="Chen J."/>
            <person name="Zhu S."/>
            <person name="Lu R."/>
            <person name="Zhang X."/>
            <person name="Li P."/>
            <person name="Qiu J."/>
            <person name="Olsen K.M."/>
            <person name="Qiu Y."/>
        </authorList>
    </citation>
    <scope>NUCLEOTIDE SEQUENCE</scope>
    <source>
        <strain evidence="2">NBL</strain>
    </source>
</reference>
<dbReference type="EMBL" id="JANJYJ010000006">
    <property type="protein sequence ID" value="KAK3206960.1"/>
    <property type="molecule type" value="Genomic_DNA"/>
</dbReference>
<dbReference type="Proteomes" id="UP001281410">
    <property type="component" value="Unassembled WGS sequence"/>
</dbReference>
<dbReference type="SUPFAM" id="SSF56672">
    <property type="entry name" value="DNA/RNA polymerases"/>
    <property type="match status" value="1"/>
</dbReference>
<evidence type="ECO:0000313" key="2">
    <source>
        <dbReference type="EMBL" id="KAK3206960.1"/>
    </source>
</evidence>
<dbReference type="PANTHER" id="PTHR33116">
    <property type="entry name" value="REVERSE TRANSCRIPTASE ZINC-BINDING DOMAIN-CONTAINING PROTEIN-RELATED-RELATED"/>
    <property type="match status" value="1"/>
</dbReference>
<dbReference type="PROSITE" id="PS50878">
    <property type="entry name" value="RT_POL"/>
    <property type="match status" value="1"/>
</dbReference>
<dbReference type="CDD" id="cd01650">
    <property type="entry name" value="RT_nLTR_like"/>
    <property type="match status" value="1"/>
</dbReference>
<gene>
    <name evidence="2" type="ORF">Dsin_021006</name>
</gene>
<feature type="domain" description="Reverse transcriptase" evidence="1">
    <location>
        <begin position="156"/>
        <end position="434"/>
    </location>
</feature>
<evidence type="ECO:0000259" key="1">
    <source>
        <dbReference type="PROSITE" id="PS50878"/>
    </source>
</evidence>
<protein>
    <recommendedName>
        <fullName evidence="1">Reverse transcriptase domain-containing protein</fullName>
    </recommendedName>
</protein>
<sequence length="708" mass="81756">MALININIHNHQGIKSDEQMWRQKSRVKWLKEGDKNTKFFHCMANSRRRSNFIGDIMFEGVRVSEPSQVKCGIFNFFKSYFKNVPWQRPKATGLSLKRLLEEERDFLERPFDVEEVKEAVSSCDGNKAPGPDGMNLNFIRANWEVVQEDFLRFIHEFYKEGSIVEELNNTFITLIPKCGRLETMSDFRPISLVGSMYKVLAKILANRLKSVMDVVIGETQMAFVKKRQIMDSFVIAEEIIHSWRKDNVGGLLLKLDFEKAYYSVDHNFLDSMMKDMGFGERWRMWIRWCISTPKMSVLVNGSPTAQFILERGLRQGDPLSPFLFNIISEGLSCLFKKAVVLGLMKGVVFGSDAIHITHLQFADVTIIFLEPRVEYLMNTRRILRCFELATGLRINFYKSCVVNVRKGGNNDSVWADCFGCNKADLPISYLGFPLGARPLAKTFWNPLMSRLEKRLASWKKKFLNKGGRMVLIKSVLSSIHTYYLSVFKLPVGVAMGIEKLQRSFFWDDGNMKRKIHAVDWVSICRSKRNGGLGIGRMEDKNKSLLAKWVWRFGKEENSLWRRVICAKYGIPCGTITWDWKSSESASFFVKTVSSLYSAGSLTEKFLKDGLKIIIGNGRRANFWNEPWGKELPLKFSFPRIFALAVDKSGVVEDFGRWQGSNWVWEVPLRRPLFDWEKNQWQAFQYVLQCNKILGSIVDDIAWLFSSNV</sequence>
<name>A0AAE0AAJ8_9ROSI</name>
<comment type="caution">
    <text evidence="2">The sequence shown here is derived from an EMBL/GenBank/DDBJ whole genome shotgun (WGS) entry which is preliminary data.</text>
</comment>
<dbReference type="InterPro" id="IPR043502">
    <property type="entry name" value="DNA/RNA_pol_sf"/>
</dbReference>
<dbReference type="PANTHER" id="PTHR33116:SF75">
    <property type="entry name" value="RIBONUCLEASE H PROTEIN"/>
    <property type="match status" value="1"/>
</dbReference>
<dbReference type="InterPro" id="IPR000477">
    <property type="entry name" value="RT_dom"/>
</dbReference>
<proteinExistence type="predicted"/>
<accession>A0AAE0AAJ8</accession>
<organism evidence="2 3">
    <name type="scientific">Dipteronia sinensis</name>
    <dbReference type="NCBI Taxonomy" id="43782"/>
    <lineage>
        <taxon>Eukaryota</taxon>
        <taxon>Viridiplantae</taxon>
        <taxon>Streptophyta</taxon>
        <taxon>Embryophyta</taxon>
        <taxon>Tracheophyta</taxon>
        <taxon>Spermatophyta</taxon>
        <taxon>Magnoliopsida</taxon>
        <taxon>eudicotyledons</taxon>
        <taxon>Gunneridae</taxon>
        <taxon>Pentapetalae</taxon>
        <taxon>rosids</taxon>
        <taxon>malvids</taxon>
        <taxon>Sapindales</taxon>
        <taxon>Sapindaceae</taxon>
        <taxon>Hippocastanoideae</taxon>
        <taxon>Acereae</taxon>
        <taxon>Dipteronia</taxon>
    </lineage>
</organism>
<evidence type="ECO:0000313" key="3">
    <source>
        <dbReference type="Proteomes" id="UP001281410"/>
    </source>
</evidence>
<dbReference type="AlphaFoldDB" id="A0AAE0AAJ8"/>